<evidence type="ECO:0000313" key="2">
    <source>
        <dbReference type="Proteomes" id="UP000324800"/>
    </source>
</evidence>
<name>A0A5J4UAM8_9EUKA</name>
<reference evidence="1 2" key="1">
    <citation type="submission" date="2019-03" db="EMBL/GenBank/DDBJ databases">
        <title>Single cell metagenomics reveals metabolic interactions within the superorganism composed of flagellate Streblomastix strix and complex community of Bacteroidetes bacteria on its surface.</title>
        <authorList>
            <person name="Treitli S.C."/>
            <person name="Kolisko M."/>
            <person name="Husnik F."/>
            <person name="Keeling P."/>
            <person name="Hampl V."/>
        </authorList>
    </citation>
    <scope>NUCLEOTIDE SEQUENCE [LARGE SCALE GENOMIC DNA]</scope>
    <source>
        <strain evidence="1">ST1C</strain>
    </source>
</reference>
<gene>
    <name evidence="1" type="ORF">EZS28_036856</name>
</gene>
<organism evidence="1 2">
    <name type="scientific">Streblomastix strix</name>
    <dbReference type="NCBI Taxonomy" id="222440"/>
    <lineage>
        <taxon>Eukaryota</taxon>
        <taxon>Metamonada</taxon>
        <taxon>Preaxostyla</taxon>
        <taxon>Oxymonadida</taxon>
        <taxon>Streblomastigidae</taxon>
        <taxon>Streblomastix</taxon>
    </lineage>
</organism>
<evidence type="ECO:0000313" key="1">
    <source>
        <dbReference type="EMBL" id="KAA6367617.1"/>
    </source>
</evidence>
<dbReference type="EMBL" id="SNRW01018151">
    <property type="protein sequence ID" value="KAA6367617.1"/>
    <property type="molecule type" value="Genomic_DNA"/>
</dbReference>
<dbReference type="Proteomes" id="UP000324800">
    <property type="component" value="Unassembled WGS sequence"/>
</dbReference>
<dbReference type="AlphaFoldDB" id="A0A5J4UAM8"/>
<sequence length="94" mass="11266">MQERKNERDSNPESDAIHKVNLEEKHPFILNLFYCFFLPFICRVKPITNDDIYQIGKKDRCDYTSDKTLEGWGPKYAQYLINKAKFDKYKLENP</sequence>
<accession>A0A5J4UAM8</accession>
<proteinExistence type="predicted"/>
<comment type="caution">
    <text evidence="1">The sequence shown here is derived from an EMBL/GenBank/DDBJ whole genome shotgun (WGS) entry which is preliminary data.</text>
</comment>
<feature type="non-terminal residue" evidence="1">
    <location>
        <position position="94"/>
    </location>
</feature>
<dbReference type="OrthoDB" id="6500128at2759"/>
<protein>
    <submittedName>
        <fullName evidence="1">Uncharacterized protein</fullName>
    </submittedName>
</protein>